<keyword evidence="1" id="KW-1133">Transmembrane helix</keyword>
<accession>A0A0A9CBE9</accession>
<protein>
    <submittedName>
        <fullName evidence="2">Uncharacterized protein</fullName>
    </submittedName>
</protein>
<name>A0A0A9CBE9_ARUDO</name>
<dbReference type="EMBL" id="GBRH01227180">
    <property type="protein sequence ID" value="JAD70715.1"/>
    <property type="molecule type" value="Transcribed_RNA"/>
</dbReference>
<keyword evidence="1" id="KW-0812">Transmembrane</keyword>
<dbReference type="AlphaFoldDB" id="A0A0A9CBE9"/>
<keyword evidence="1" id="KW-0472">Membrane</keyword>
<feature type="transmembrane region" description="Helical" evidence="1">
    <location>
        <begin position="7"/>
        <end position="25"/>
    </location>
</feature>
<organism evidence="2">
    <name type="scientific">Arundo donax</name>
    <name type="common">Giant reed</name>
    <name type="synonym">Donax arundinaceus</name>
    <dbReference type="NCBI Taxonomy" id="35708"/>
    <lineage>
        <taxon>Eukaryota</taxon>
        <taxon>Viridiplantae</taxon>
        <taxon>Streptophyta</taxon>
        <taxon>Embryophyta</taxon>
        <taxon>Tracheophyta</taxon>
        <taxon>Spermatophyta</taxon>
        <taxon>Magnoliopsida</taxon>
        <taxon>Liliopsida</taxon>
        <taxon>Poales</taxon>
        <taxon>Poaceae</taxon>
        <taxon>PACMAD clade</taxon>
        <taxon>Arundinoideae</taxon>
        <taxon>Arundineae</taxon>
        <taxon>Arundo</taxon>
    </lineage>
</organism>
<reference evidence="2" key="1">
    <citation type="submission" date="2014-09" db="EMBL/GenBank/DDBJ databases">
        <authorList>
            <person name="Magalhaes I.L.F."/>
            <person name="Oliveira U."/>
            <person name="Santos F.R."/>
            <person name="Vidigal T.H.D.A."/>
            <person name="Brescovit A.D."/>
            <person name="Santos A.J."/>
        </authorList>
    </citation>
    <scope>NUCLEOTIDE SEQUENCE</scope>
    <source>
        <tissue evidence="2">Shoot tissue taken approximately 20 cm above the soil surface</tissue>
    </source>
</reference>
<evidence type="ECO:0000313" key="2">
    <source>
        <dbReference type="EMBL" id="JAD70715.1"/>
    </source>
</evidence>
<reference evidence="2" key="2">
    <citation type="journal article" date="2015" name="Data Brief">
        <title>Shoot transcriptome of the giant reed, Arundo donax.</title>
        <authorList>
            <person name="Barrero R.A."/>
            <person name="Guerrero F.D."/>
            <person name="Moolhuijzen P."/>
            <person name="Goolsby J.A."/>
            <person name="Tidwell J."/>
            <person name="Bellgard S.E."/>
            <person name="Bellgard M.I."/>
        </authorList>
    </citation>
    <scope>NUCLEOTIDE SEQUENCE</scope>
    <source>
        <tissue evidence="2">Shoot tissue taken approximately 20 cm above the soil surface</tissue>
    </source>
</reference>
<sequence length="41" mass="4810">MGLHDQVVFSLCWSYVVTLWSYVVLLETVFSPEMSYEVCFT</sequence>
<evidence type="ECO:0000256" key="1">
    <source>
        <dbReference type="SAM" id="Phobius"/>
    </source>
</evidence>
<proteinExistence type="predicted"/>